<organism evidence="5 6">
    <name type="scientific">Phaseolus coccineus</name>
    <name type="common">Scarlet runner bean</name>
    <name type="synonym">Phaseolus multiflorus</name>
    <dbReference type="NCBI Taxonomy" id="3886"/>
    <lineage>
        <taxon>Eukaryota</taxon>
        <taxon>Viridiplantae</taxon>
        <taxon>Streptophyta</taxon>
        <taxon>Embryophyta</taxon>
        <taxon>Tracheophyta</taxon>
        <taxon>Spermatophyta</taxon>
        <taxon>Magnoliopsida</taxon>
        <taxon>eudicotyledons</taxon>
        <taxon>Gunneridae</taxon>
        <taxon>Pentapetalae</taxon>
        <taxon>rosids</taxon>
        <taxon>fabids</taxon>
        <taxon>Fabales</taxon>
        <taxon>Fabaceae</taxon>
        <taxon>Papilionoideae</taxon>
        <taxon>50 kb inversion clade</taxon>
        <taxon>NPAAA clade</taxon>
        <taxon>indigoferoid/millettioid clade</taxon>
        <taxon>Phaseoleae</taxon>
        <taxon>Phaseolus</taxon>
    </lineage>
</organism>
<dbReference type="SUPFAM" id="SSF53335">
    <property type="entry name" value="S-adenosyl-L-methionine-dependent methyltransferases"/>
    <property type="match status" value="1"/>
</dbReference>
<dbReference type="InterPro" id="IPR042086">
    <property type="entry name" value="MeTrfase_capping"/>
</dbReference>
<dbReference type="InterPro" id="IPR005299">
    <property type="entry name" value="MeTrfase_7"/>
</dbReference>
<proteinExistence type="predicted"/>
<evidence type="ECO:0000256" key="1">
    <source>
        <dbReference type="ARBA" id="ARBA00022603"/>
    </source>
</evidence>
<dbReference type="GO" id="GO:0032259">
    <property type="term" value="P:methylation"/>
    <property type="evidence" value="ECO:0007669"/>
    <property type="project" value="UniProtKB-KW"/>
</dbReference>
<keyword evidence="1" id="KW-0489">Methyltransferase</keyword>
<dbReference type="GO" id="GO:0008168">
    <property type="term" value="F:methyltransferase activity"/>
    <property type="evidence" value="ECO:0007669"/>
    <property type="project" value="UniProtKB-KW"/>
</dbReference>
<name>A0AAN9QVB5_PHACN</name>
<accession>A0AAN9QVB5</accession>
<keyword evidence="6" id="KW-1185">Reference proteome</keyword>
<dbReference type="EMBL" id="JAYMYR010000008">
    <property type="protein sequence ID" value="KAK7348934.1"/>
    <property type="molecule type" value="Genomic_DNA"/>
</dbReference>
<keyword evidence="2" id="KW-0808">Transferase</keyword>
<dbReference type="AlphaFoldDB" id="A0AAN9QVB5"/>
<dbReference type="GO" id="GO:0046872">
    <property type="term" value="F:metal ion binding"/>
    <property type="evidence" value="ECO:0007669"/>
    <property type="project" value="UniProtKB-KW"/>
</dbReference>
<evidence type="ECO:0000256" key="4">
    <source>
        <dbReference type="ARBA" id="ARBA00022842"/>
    </source>
</evidence>
<dbReference type="Pfam" id="PF03492">
    <property type="entry name" value="Methyltransf_7"/>
    <property type="match status" value="1"/>
</dbReference>
<dbReference type="InterPro" id="IPR029063">
    <property type="entry name" value="SAM-dependent_MTases_sf"/>
</dbReference>
<gene>
    <name evidence="5" type="ORF">VNO80_23715</name>
</gene>
<keyword evidence="4" id="KW-0460">Magnesium</keyword>
<dbReference type="PANTHER" id="PTHR31009">
    <property type="entry name" value="S-ADENOSYL-L-METHIONINE:CARBOXYL METHYLTRANSFERASE FAMILY PROTEIN"/>
    <property type="match status" value="1"/>
</dbReference>
<comment type="caution">
    <text evidence="5">The sequence shown here is derived from an EMBL/GenBank/DDBJ whole genome shotgun (WGS) entry which is preliminary data.</text>
</comment>
<protein>
    <submittedName>
        <fullName evidence="5">Uncharacterized protein</fullName>
    </submittedName>
</protein>
<evidence type="ECO:0000256" key="2">
    <source>
        <dbReference type="ARBA" id="ARBA00022679"/>
    </source>
</evidence>
<dbReference type="Proteomes" id="UP001374584">
    <property type="component" value="Unassembled WGS sequence"/>
</dbReference>
<keyword evidence="3" id="KW-0479">Metal-binding</keyword>
<dbReference type="Gene3D" id="3.40.50.150">
    <property type="entry name" value="Vaccinia Virus protein VP39"/>
    <property type="match status" value="1"/>
</dbReference>
<evidence type="ECO:0000256" key="3">
    <source>
        <dbReference type="ARBA" id="ARBA00022723"/>
    </source>
</evidence>
<evidence type="ECO:0000313" key="5">
    <source>
        <dbReference type="EMBL" id="KAK7348934.1"/>
    </source>
</evidence>
<sequence>MKEMAESFMSYRSNQICREDKVKMVIKALAPNGGTGEFSYSKNSYFQKQSLGVEETKIKEEIQKKLDVKTLASASNMIISIADLGCATGPNTFMNAQNVIEGIKNKYQSQCPNTETKPEFHVFFNDLPSNDFNTLFTSLPQERSYFAAGVPGSFYNRLFPQSSIHFAYSTLALHFLSKSPEVMQERNSPAWNKGRIHHTGASKEVVDAYADQFGEDVGKFLDARAVELVPGGMLVIVMPGVPNGMPYSEVVTGMLFDAMGSILMDLSKEGLFDESEIDSFNFPFYASSPEEMRKVVERNGRFSIERMELTNPMPLLKNIEKVIPDWIIHVRVVFEAIFSRHFGNEVTYQMFQRLTKHLLDKGEVLETKYRDKIQLFVVLQRKE</sequence>
<reference evidence="5 6" key="1">
    <citation type="submission" date="2024-01" db="EMBL/GenBank/DDBJ databases">
        <title>The genomes of 5 underutilized Papilionoideae crops provide insights into root nodulation and disease resistanc.</title>
        <authorList>
            <person name="Jiang F."/>
        </authorList>
    </citation>
    <scope>NUCLEOTIDE SEQUENCE [LARGE SCALE GENOMIC DNA]</scope>
    <source>
        <strain evidence="5">JINMINGXINNONG_FW02</strain>
        <tissue evidence="5">Leaves</tissue>
    </source>
</reference>
<evidence type="ECO:0000313" key="6">
    <source>
        <dbReference type="Proteomes" id="UP001374584"/>
    </source>
</evidence>
<dbReference type="Gene3D" id="1.10.1200.270">
    <property type="entry name" value="Methyltransferase, alpha-helical capping domain"/>
    <property type="match status" value="1"/>
</dbReference>